<dbReference type="InterPro" id="IPR035979">
    <property type="entry name" value="RBD_domain_sf"/>
</dbReference>
<proteinExistence type="predicted"/>
<sequence length="619" mass="67868">MNMEKDMQNSKENRKKSMDTDTEKKTISNNSQSTDVREAYSLSITNSPGEWTLQEVVKFVKNDCGIEIAYVTDSMDEEFKVYLSLDPKNDSHQKALAMLNAKNVEGKLSIHLKDNLKEGSEIDSESGNNENVEETKVKQDKEFAGPSKASQDVSPESNSYYIRESYLESLGIKPPISNWVIVTNFRCDKSELKEVLELAGRVSVCSLCSNTKLAKVRYSHALEAVQAVSMLNGQQYYGNKLQVTMCDLNEPKGLLPKGLVDVGPGLGKYGKSLPDVGEQYKLILKGKPSELDSCIFKMDLLEKTGRPIQTVQSICAKNIESKSNQNETDDVNNESPIEKANQKFEGRNFGPVGQKPASVSVSRPPVCQSINNVTHRSMAPFPNKMQPMTGPLRGPIQTPRGPVLRTMGGQITFPMVNPRMMATGLNSGNDPNVSGMMHPPRLRGMIPGPMAGSSPRGPMVGRNRFPAPRAIMGPRPGPGVAPRGPLTPNEPGRPIFQLGPNVGIFAGPDPTILQITNLPPSTTLDVPTYDSAAPSMLSDVYWLTARRTDEKGPNSDGVVAEKINGMYPNQRAMPIPTIDMAHHHGRTTECSKEADLILRPINSVLLASFLYLVVRQDCI</sequence>
<feature type="region of interest" description="Disordered" evidence="1">
    <location>
        <begin position="1"/>
        <end position="34"/>
    </location>
</feature>
<keyword evidence="3" id="KW-1185">Reference proteome</keyword>
<feature type="compositionally biased region" description="Basic and acidic residues" evidence="1">
    <location>
        <begin position="1"/>
        <end position="26"/>
    </location>
</feature>
<dbReference type="InterPro" id="IPR012677">
    <property type="entry name" value="Nucleotide-bd_a/b_plait_sf"/>
</dbReference>
<feature type="region of interest" description="Disordered" evidence="1">
    <location>
        <begin position="119"/>
        <end position="155"/>
    </location>
</feature>
<evidence type="ECO:0000256" key="1">
    <source>
        <dbReference type="SAM" id="MobiDB-lite"/>
    </source>
</evidence>
<protein>
    <submittedName>
        <fullName evidence="2">Jg10131 protein</fullName>
    </submittedName>
</protein>
<dbReference type="Gene3D" id="3.30.70.330">
    <property type="match status" value="1"/>
</dbReference>
<dbReference type="EMBL" id="CAKXAJ010024910">
    <property type="protein sequence ID" value="CAH2232569.1"/>
    <property type="molecule type" value="Genomic_DNA"/>
</dbReference>
<dbReference type="Proteomes" id="UP000838756">
    <property type="component" value="Unassembled WGS sequence"/>
</dbReference>
<dbReference type="SUPFAM" id="SSF54928">
    <property type="entry name" value="RNA-binding domain, RBD"/>
    <property type="match status" value="1"/>
</dbReference>
<accession>A0A8S4R7B5</accession>
<dbReference type="AlphaFoldDB" id="A0A8S4R7B5"/>
<name>A0A8S4R7B5_9NEOP</name>
<dbReference type="GO" id="GO:0003676">
    <property type="term" value="F:nucleic acid binding"/>
    <property type="evidence" value="ECO:0007669"/>
    <property type="project" value="InterPro"/>
</dbReference>
<feature type="region of interest" description="Disordered" evidence="1">
    <location>
        <begin position="345"/>
        <end position="364"/>
    </location>
</feature>
<evidence type="ECO:0000313" key="3">
    <source>
        <dbReference type="Proteomes" id="UP000838756"/>
    </source>
</evidence>
<dbReference type="OrthoDB" id="610462at2759"/>
<feature type="compositionally biased region" description="Basic and acidic residues" evidence="1">
    <location>
        <begin position="133"/>
        <end position="143"/>
    </location>
</feature>
<evidence type="ECO:0000313" key="2">
    <source>
        <dbReference type="EMBL" id="CAH2232569.1"/>
    </source>
</evidence>
<organism evidence="2 3">
    <name type="scientific">Pararge aegeria aegeria</name>
    <dbReference type="NCBI Taxonomy" id="348720"/>
    <lineage>
        <taxon>Eukaryota</taxon>
        <taxon>Metazoa</taxon>
        <taxon>Ecdysozoa</taxon>
        <taxon>Arthropoda</taxon>
        <taxon>Hexapoda</taxon>
        <taxon>Insecta</taxon>
        <taxon>Pterygota</taxon>
        <taxon>Neoptera</taxon>
        <taxon>Endopterygota</taxon>
        <taxon>Lepidoptera</taxon>
        <taxon>Glossata</taxon>
        <taxon>Ditrysia</taxon>
        <taxon>Papilionoidea</taxon>
        <taxon>Nymphalidae</taxon>
        <taxon>Satyrinae</taxon>
        <taxon>Satyrini</taxon>
        <taxon>Parargina</taxon>
        <taxon>Pararge</taxon>
    </lineage>
</organism>
<gene>
    <name evidence="2" type="primary">jg10131</name>
    <name evidence="2" type="ORF">PAEG_LOCUS10800</name>
</gene>
<comment type="caution">
    <text evidence="2">The sequence shown here is derived from an EMBL/GenBank/DDBJ whole genome shotgun (WGS) entry which is preliminary data.</text>
</comment>
<reference evidence="2" key="1">
    <citation type="submission" date="2022-03" db="EMBL/GenBank/DDBJ databases">
        <authorList>
            <person name="Lindestad O."/>
        </authorList>
    </citation>
    <scope>NUCLEOTIDE SEQUENCE</scope>
</reference>